<gene>
    <name evidence="3" type="ORF">Vretifemale_10614</name>
</gene>
<feature type="compositionally biased region" description="Gly residues" evidence="1">
    <location>
        <begin position="621"/>
        <end position="633"/>
    </location>
</feature>
<evidence type="ECO:0000259" key="2">
    <source>
        <dbReference type="Pfam" id="PF16201"/>
    </source>
</evidence>
<feature type="compositionally biased region" description="Basic and acidic residues" evidence="1">
    <location>
        <begin position="902"/>
        <end position="911"/>
    </location>
</feature>
<proteinExistence type="predicted"/>
<dbReference type="OrthoDB" id="72892at2759"/>
<accession>A0A8J4CEX8</accession>
<dbReference type="PANTHER" id="PTHR13500:SF0">
    <property type="entry name" value="NUCLEOLAR PRE-RIBOSOMAL-ASSOCIATED PROTEIN 1"/>
    <property type="match status" value="1"/>
</dbReference>
<feature type="domain" description="URB1 C-terminal" evidence="2">
    <location>
        <begin position="1773"/>
        <end position="1896"/>
    </location>
</feature>
<comment type="caution">
    <text evidence="3">The sequence shown here is derived from an EMBL/GenBank/DDBJ whole genome shotgun (WGS) entry which is preliminary data.</text>
</comment>
<feature type="compositionally biased region" description="Acidic residues" evidence="1">
    <location>
        <begin position="1209"/>
        <end position="1220"/>
    </location>
</feature>
<sequence>MRRDDAPREGAAVPTPWGLGNLRFELTGAVSLDGDASDASDSMTAAKALSKKLQTCIKVAAKALKKSCSKKGKEASDGSHNSGSCGTMLPAAACAALADAATFASQLFTRHCVESAEAVGHTVKLLRLALKKTPVTTVDDDDLGDLSGKAGPRVGDVATATPGPREVLLAALWAFVLPKLLASCCLGPADVLSHISEDQGGVHDGDCAGLTRKKKHWVDEEEKEEERGNKEMLPGMVALDIVAGGCGSATSTAWDSQLPAVLLLQAAFGRRRQQRGREGVLETDDGSVEGHIGGRFGTRSDAASPPWALIAAGGSVPFWIPSLLSSGGDPAIAFNMVRRLLHATSAHMSSSPDTVQRPLHTYTDRWAAYGTLTRVLGSSALTALLATETPLPLSRQQQQDKHFHGMHHLGHQATQHDNPIGSAITGAPRKLAVSLVVDLWRKLTATAPPGPPGQEPACSTPNAAAATATGTAAVRAACARHIRAAAAGLRKLLTQKGPGRRRGVGDGGEVDAFGAVALLLPLAHCASAGQLLPLVQELLAAAVALSAAPDITEPAPLKRKAKANANGTLVVGQAAAATASTAARRQPLLEAGLALAGALLANPGQILGGFEIRVIGRGGGDTGADGGGTGGGSVRETTDPIDGAGVRVREVFAMVQSELVSLVNATNGGGGDGGDIRRAAELAAAALRSGLLGPVGHFLALSVTEPGLEACVRLAPYSAAAADAAAAALELGPPVLHVRFTAVLPEVVTAAEQQRPGVGRRLALARLLPAADVYTRLAEVMTSASTSVTGDEPAPASEAVIRTFREPLFAYCTRKAKKVTATPAAVAAATAAKVGRRKGDTIHLTAKTEAAAVAADGGLPADAVALLRSYAVPVLARLLRFPGSRGCGRRESVGGGRQQHQHQPDKEKKDQSGAARSLLHSLTKILPPPGVPLSLDGDKEDDGDGKNITNREVRPPLANAVEQLTLAEVLLWDGLRRGGASSANISGGGAGGAVTALSETELAAISLVLSAAAATLAALYGMGVLPSRGGSAAHRHLLATACSCLDGCVGDLLADMPDDARGGSAFAALCRMVQPLAIATAVHAAGDPAALRCLRRLLAALLPQALSGGEGGAAADAREDHTAGDVESDGGNGSSSSSSESSGSEGSATDDEDREELHAGHVIKRRRSMTKAVGAGAGDSDSADEALEDDLNGDKDDGAESDEGKSDAAAEDVMEEDEEAAEARRGILSSSSGEESDSEDCLSNGDGRSNGRSRDSTSTSSGDESDTEAEEFNIGNRDSDVEMGSAEEVTDGEEEKGRLDDKSGVPGGGDGGFLQLPYGIVPNAAAAVAAGTMLESFITSPALLTVFAPSTATAVTAALPPVVGRLPLPLVSLLSVGDLISVGTCMPPGPRDNDGDGSAEPVIDASGGDEALRTEFATLLETLLDLRLAYDVYNQYSCRVTNDDAGDNMNVGGDCGDGAARPFGHGAAERAVLSALLQLLQCAYGATLRESDRAILRVLLRLDELLLLRNESGASASDDLRTVDPVTRRLSSGPLAQSGYLWGAAACHVYEVVAAADAAGTTAASAADAVDSRALRARAVAEHQPSDPRAIALACVRFPAGRTLAADEDDPWVSPSAAVAPMVAAAHGSAFGPLRGGGGGCSTVAFASADPAWLLPFTVCCLREGAITVQDLAGWGLLPLCLRCLAIDDVGLRTLAYESLALATAQLDALASAAVAAAQSGGAAAGVKAGGPAALGSFLPASEAPMKLKGHHDHGPASASAAKGSQGPLRAAADFRRRHQLQALLAHVRNAVTAPLQRLPHISALFAAEAAVVLMQPQAPMFKPVTRLVGRRPSLDLTTPPLFNRVLAAGSPGQRHEQAWALQLLRWGALGPLDASICRRKFVPEICQALFGSRAAALDSFAATATTAAAAKAASTSGIAAATSGEVAGNEAAAAGPSLALEAVLSLSRLPSLGRHLMLHAGFAPWLGYLAASRMQECGLSAGGGAAFSRQLPTLCKPTGQTALPAVTELALETLLDLIRRRVCLRRQDGDAALSQYAQAIGMMATAAVSCRSGEMATRTCGLVVAMAAALPPWRAQPLWRCAATPEVMLQLYGVITSGGGGDAVEGPTRHRLRTWLEAVLRSSFPTPLPPASTAVAAAAAVAGITPWGTSIPCSGPDGPPTSTAAVARTGTVQRLACTAISTALALTRTVHQVRGAQQGPQVTAFHPGSHGSQAALCRAAAAVARACLLWLTSLVAAGHHLNPEGGGAAVSEALYEIVAAAAPLAIASHGAGPEALAAPAACRVTLLAHAVCQGALLAECQQESVRKSKRAGSSSGCGGIKGGDDRGLEEQEQRWLCACQRLHAVMGPSSSAFASRTAGMHGILGLRQHENAGQVQDPWVKTCWQGPSVSPAMVEAWLRAARAALAEMETETARSNAGPAAGGQQPIDAVRGLGRASGWRAVEAGLLDVLGREGEFADQGE</sequence>
<feature type="compositionally biased region" description="Low complexity" evidence="1">
    <location>
        <begin position="1134"/>
        <end position="1147"/>
    </location>
</feature>
<feature type="compositionally biased region" description="Basic and acidic residues" evidence="1">
    <location>
        <begin position="1192"/>
        <end position="1208"/>
    </location>
</feature>
<evidence type="ECO:0000313" key="4">
    <source>
        <dbReference type="Proteomes" id="UP000747110"/>
    </source>
</evidence>
<keyword evidence="4" id="KW-1185">Reference proteome</keyword>
<evidence type="ECO:0000256" key="1">
    <source>
        <dbReference type="SAM" id="MobiDB-lite"/>
    </source>
</evidence>
<dbReference type="PANTHER" id="PTHR13500">
    <property type="entry name" value="NUCLEOLAR PRERIBOSOMAL-ASSOCIATED PROTEIN 1"/>
    <property type="match status" value="1"/>
</dbReference>
<organism evidence="3 4">
    <name type="scientific">Volvox reticuliferus</name>
    <dbReference type="NCBI Taxonomy" id="1737510"/>
    <lineage>
        <taxon>Eukaryota</taxon>
        <taxon>Viridiplantae</taxon>
        <taxon>Chlorophyta</taxon>
        <taxon>core chlorophytes</taxon>
        <taxon>Chlorophyceae</taxon>
        <taxon>CS clade</taxon>
        <taxon>Chlamydomonadales</taxon>
        <taxon>Volvocaceae</taxon>
        <taxon>Volvox</taxon>
    </lineage>
</organism>
<dbReference type="GO" id="GO:0000463">
    <property type="term" value="P:maturation of LSU-rRNA from tricistronic rRNA transcript (SSU-rRNA, 5.8S rRNA, LSU-rRNA)"/>
    <property type="evidence" value="ECO:0007669"/>
    <property type="project" value="TreeGrafter"/>
</dbReference>
<protein>
    <recommendedName>
        <fullName evidence="2">URB1 C-terminal domain-containing protein</fullName>
    </recommendedName>
</protein>
<feature type="region of interest" description="Disordered" evidence="1">
    <location>
        <begin position="1109"/>
        <end position="1310"/>
    </location>
</feature>
<dbReference type="InterPro" id="IPR039844">
    <property type="entry name" value="URB1"/>
</dbReference>
<name>A0A8J4CEX8_9CHLO</name>
<evidence type="ECO:0000313" key="3">
    <source>
        <dbReference type="EMBL" id="GIL81636.1"/>
    </source>
</evidence>
<feature type="region of interest" description="Disordered" evidence="1">
    <location>
        <begin position="621"/>
        <end position="640"/>
    </location>
</feature>
<dbReference type="InterPro" id="IPR032436">
    <property type="entry name" value="URB1_C"/>
</dbReference>
<reference evidence="3" key="1">
    <citation type="journal article" date="2021" name="Proc. Natl. Acad. Sci. U.S.A.">
        <title>Three genomes in the algal genus Volvox reveal the fate of a haploid sex-determining region after a transition to homothallism.</title>
        <authorList>
            <person name="Yamamoto K."/>
            <person name="Hamaji T."/>
            <person name="Kawai-Toyooka H."/>
            <person name="Matsuzaki R."/>
            <person name="Takahashi F."/>
            <person name="Nishimura Y."/>
            <person name="Kawachi M."/>
            <person name="Noguchi H."/>
            <person name="Minakuchi Y."/>
            <person name="Umen J.G."/>
            <person name="Toyoda A."/>
            <person name="Nozaki H."/>
        </authorList>
    </citation>
    <scope>NUCLEOTIDE SEQUENCE</scope>
    <source>
        <strain evidence="3">NIES-3786</strain>
    </source>
</reference>
<dbReference type="Proteomes" id="UP000747110">
    <property type="component" value="Unassembled WGS sequence"/>
</dbReference>
<feature type="region of interest" description="Disordered" evidence="1">
    <location>
        <begin position="885"/>
        <end position="951"/>
    </location>
</feature>
<dbReference type="GO" id="GO:0005730">
    <property type="term" value="C:nucleolus"/>
    <property type="evidence" value="ECO:0007669"/>
    <property type="project" value="TreeGrafter"/>
</dbReference>
<dbReference type="GO" id="GO:0000466">
    <property type="term" value="P:maturation of 5.8S rRNA from tricistronic rRNA transcript (SSU-rRNA, 5.8S rRNA, LSU-rRNA)"/>
    <property type="evidence" value="ECO:0007669"/>
    <property type="project" value="TreeGrafter"/>
</dbReference>
<feature type="compositionally biased region" description="Acidic residues" evidence="1">
    <location>
        <begin position="1181"/>
        <end position="1191"/>
    </location>
</feature>
<dbReference type="Pfam" id="PF16201">
    <property type="entry name" value="NopRA1"/>
    <property type="match status" value="1"/>
</dbReference>
<dbReference type="EMBL" id="BNCP01000022">
    <property type="protein sequence ID" value="GIL81636.1"/>
    <property type="molecule type" value="Genomic_DNA"/>
</dbReference>
<feature type="region of interest" description="Disordered" evidence="1">
    <location>
        <begin position="1746"/>
        <end position="1769"/>
    </location>
</feature>